<dbReference type="Proteomes" id="UP000641429">
    <property type="component" value="Unassembled WGS sequence"/>
</dbReference>
<organism evidence="3 4">
    <name type="scientific">Enterobacter asburiae</name>
    <dbReference type="NCBI Taxonomy" id="61645"/>
    <lineage>
        <taxon>Bacteria</taxon>
        <taxon>Pseudomonadati</taxon>
        <taxon>Pseudomonadota</taxon>
        <taxon>Gammaproteobacteria</taxon>
        <taxon>Enterobacterales</taxon>
        <taxon>Enterobacteriaceae</taxon>
        <taxon>Enterobacter</taxon>
        <taxon>Enterobacter cloacae complex</taxon>
    </lineage>
</organism>
<evidence type="ECO:0000256" key="1">
    <source>
        <dbReference type="SAM" id="MobiDB-lite"/>
    </source>
</evidence>
<proteinExistence type="predicted"/>
<evidence type="ECO:0000313" key="3">
    <source>
        <dbReference type="EMBL" id="MBJ6597813.1"/>
    </source>
</evidence>
<sequence>MNKYLPGLCVVSFFYFCSIGYAHSAGPNKVQVSIKPSSGNIGYIPVISDADEIEPSDFRESDLKEMQNSLSKMKSDNRKVDELTQKVLQLERKNSEQESKIERLQRSLDDMKRSNDNLSNQVSNLSGKIK</sequence>
<feature type="signal peptide" evidence="2">
    <location>
        <begin position="1"/>
        <end position="24"/>
    </location>
</feature>
<reference evidence="3" key="1">
    <citation type="submission" date="2020-12" db="EMBL/GenBank/DDBJ databases">
        <title>Molecular epidemiology of VIM- metallo-b-lactamase-producing Enterobacter cloacae complex isolated in France between 2015 and 2018.</title>
        <authorList>
            <person name="Emeraud C."/>
            <person name="Petit C."/>
            <person name="Bonnin R."/>
            <person name="Naas T."/>
            <person name="Dortet L."/>
        </authorList>
    </citation>
    <scope>NUCLEOTIDE SEQUENCE</scope>
    <source>
        <strain evidence="3">170C2</strain>
    </source>
</reference>
<keyword evidence="2" id="KW-0732">Signal</keyword>
<feature type="chain" id="PRO_5034902356" evidence="2">
    <location>
        <begin position="25"/>
        <end position="130"/>
    </location>
</feature>
<dbReference type="EMBL" id="JAELXN010000072">
    <property type="protein sequence ID" value="MBJ6597813.1"/>
    <property type="molecule type" value="Genomic_DNA"/>
</dbReference>
<gene>
    <name evidence="3" type="ORF">JGT27_19155</name>
</gene>
<feature type="region of interest" description="Disordered" evidence="1">
    <location>
        <begin position="107"/>
        <end position="130"/>
    </location>
</feature>
<feature type="compositionally biased region" description="Polar residues" evidence="1">
    <location>
        <begin position="116"/>
        <end position="130"/>
    </location>
</feature>
<dbReference type="RefSeq" id="WP_199029151.1">
    <property type="nucleotide sequence ID" value="NZ_AP028420.1"/>
</dbReference>
<accession>A0A8I1FZN9</accession>
<name>A0A8I1FZN9_ENTAS</name>
<comment type="caution">
    <text evidence="3">The sequence shown here is derived from an EMBL/GenBank/DDBJ whole genome shotgun (WGS) entry which is preliminary data.</text>
</comment>
<dbReference type="AlphaFoldDB" id="A0A8I1FZN9"/>
<evidence type="ECO:0000256" key="2">
    <source>
        <dbReference type="SAM" id="SignalP"/>
    </source>
</evidence>
<protein>
    <submittedName>
        <fullName evidence="3">Uncharacterized protein</fullName>
    </submittedName>
</protein>
<evidence type="ECO:0000313" key="4">
    <source>
        <dbReference type="Proteomes" id="UP000641429"/>
    </source>
</evidence>